<feature type="compositionally biased region" description="Low complexity" evidence="1">
    <location>
        <begin position="1"/>
        <end position="13"/>
    </location>
</feature>
<evidence type="ECO:0000313" key="3">
    <source>
        <dbReference type="Proteomes" id="UP000054560"/>
    </source>
</evidence>
<evidence type="ECO:0000313" key="2">
    <source>
        <dbReference type="EMBL" id="KNC71144.1"/>
    </source>
</evidence>
<feature type="region of interest" description="Disordered" evidence="1">
    <location>
        <begin position="1"/>
        <end position="27"/>
    </location>
</feature>
<proteinExistence type="predicted"/>
<dbReference type="AlphaFoldDB" id="A0A0L0F3G8"/>
<dbReference type="EMBL" id="KQ249410">
    <property type="protein sequence ID" value="KNC71144.1"/>
    <property type="molecule type" value="Genomic_DNA"/>
</dbReference>
<dbReference type="RefSeq" id="XP_014145046.1">
    <property type="nucleotide sequence ID" value="XM_014289571.1"/>
</dbReference>
<gene>
    <name evidence="2" type="ORF">SARC_16322</name>
</gene>
<organism evidence="2 3">
    <name type="scientific">Sphaeroforma arctica JP610</name>
    <dbReference type="NCBI Taxonomy" id="667725"/>
    <lineage>
        <taxon>Eukaryota</taxon>
        <taxon>Ichthyosporea</taxon>
        <taxon>Ichthyophonida</taxon>
        <taxon>Sphaeroforma</taxon>
    </lineage>
</organism>
<protein>
    <submittedName>
        <fullName evidence="2">Uncharacterized protein</fullName>
    </submittedName>
</protein>
<name>A0A0L0F3G8_9EUKA</name>
<dbReference type="Proteomes" id="UP000054560">
    <property type="component" value="Unassembled WGS sequence"/>
</dbReference>
<reference evidence="2 3" key="1">
    <citation type="submission" date="2011-02" db="EMBL/GenBank/DDBJ databases">
        <title>The Genome Sequence of Sphaeroforma arctica JP610.</title>
        <authorList>
            <consortium name="The Broad Institute Genome Sequencing Platform"/>
            <person name="Russ C."/>
            <person name="Cuomo C."/>
            <person name="Young S.K."/>
            <person name="Zeng Q."/>
            <person name="Gargeya S."/>
            <person name="Alvarado L."/>
            <person name="Berlin A."/>
            <person name="Chapman S.B."/>
            <person name="Chen Z."/>
            <person name="Freedman E."/>
            <person name="Gellesch M."/>
            <person name="Goldberg J."/>
            <person name="Griggs A."/>
            <person name="Gujja S."/>
            <person name="Heilman E."/>
            <person name="Heiman D."/>
            <person name="Howarth C."/>
            <person name="Mehta T."/>
            <person name="Neiman D."/>
            <person name="Pearson M."/>
            <person name="Roberts A."/>
            <person name="Saif S."/>
            <person name="Shea T."/>
            <person name="Shenoy N."/>
            <person name="Sisk P."/>
            <person name="Stolte C."/>
            <person name="Sykes S."/>
            <person name="White J."/>
            <person name="Yandava C."/>
            <person name="Burger G."/>
            <person name="Gray M.W."/>
            <person name="Holland P.W.H."/>
            <person name="King N."/>
            <person name="Lang F.B.F."/>
            <person name="Roger A.J."/>
            <person name="Ruiz-Trillo I."/>
            <person name="Haas B."/>
            <person name="Nusbaum C."/>
            <person name="Birren B."/>
        </authorList>
    </citation>
    <scope>NUCLEOTIDE SEQUENCE [LARGE SCALE GENOMIC DNA]</scope>
    <source>
        <strain evidence="2 3">JP610</strain>
    </source>
</reference>
<dbReference type="GeneID" id="25916826"/>
<evidence type="ECO:0000256" key="1">
    <source>
        <dbReference type="SAM" id="MobiDB-lite"/>
    </source>
</evidence>
<keyword evidence="3" id="KW-1185">Reference proteome</keyword>
<accession>A0A0L0F3G8</accession>
<sequence length="61" mass="6498">MAVSAVAASSTASNRNNPPVKGSGTVPCARWRQIDDPLLITNMEQLESAALVHKCTQFSQV</sequence>